<keyword evidence="3" id="KW-1185">Reference proteome</keyword>
<comment type="caution">
    <text evidence="2">The sequence shown here is derived from an EMBL/GenBank/DDBJ whole genome shotgun (WGS) entry which is preliminary data.</text>
</comment>
<evidence type="ECO:0000313" key="2">
    <source>
        <dbReference type="EMBL" id="CAK0796756.1"/>
    </source>
</evidence>
<dbReference type="EMBL" id="CAUYUJ010001616">
    <property type="protein sequence ID" value="CAK0796756.1"/>
    <property type="molecule type" value="Genomic_DNA"/>
</dbReference>
<feature type="compositionally biased region" description="Polar residues" evidence="1">
    <location>
        <begin position="1"/>
        <end position="11"/>
    </location>
</feature>
<accession>A0ABN9PYE0</accession>
<protein>
    <submittedName>
        <fullName evidence="2">Uncharacterized protein</fullName>
    </submittedName>
</protein>
<evidence type="ECO:0000313" key="3">
    <source>
        <dbReference type="Proteomes" id="UP001189429"/>
    </source>
</evidence>
<feature type="compositionally biased region" description="Low complexity" evidence="1">
    <location>
        <begin position="355"/>
        <end position="364"/>
    </location>
</feature>
<name>A0ABN9PYE0_9DINO</name>
<feature type="region of interest" description="Disordered" evidence="1">
    <location>
        <begin position="1"/>
        <end position="54"/>
    </location>
</feature>
<reference evidence="2" key="1">
    <citation type="submission" date="2023-10" db="EMBL/GenBank/DDBJ databases">
        <authorList>
            <person name="Chen Y."/>
            <person name="Shah S."/>
            <person name="Dougan E. K."/>
            <person name="Thang M."/>
            <person name="Chan C."/>
        </authorList>
    </citation>
    <scope>NUCLEOTIDE SEQUENCE [LARGE SCALE GENOMIC DNA]</scope>
</reference>
<organism evidence="2 3">
    <name type="scientific">Prorocentrum cordatum</name>
    <dbReference type="NCBI Taxonomy" id="2364126"/>
    <lineage>
        <taxon>Eukaryota</taxon>
        <taxon>Sar</taxon>
        <taxon>Alveolata</taxon>
        <taxon>Dinophyceae</taxon>
        <taxon>Prorocentrales</taxon>
        <taxon>Prorocentraceae</taxon>
        <taxon>Prorocentrum</taxon>
    </lineage>
</organism>
<sequence>MRQQEAFSRRQTYLEDQFNLGRHATRGSAKTEERTTTQPDYQAHNTDHDSPTASTRGCIQKLLHALLGPNTRPDNTNEGASAVTMQAGVGALETDSPTLQPGHRFYLAHKGKEGQPSHQSRAQTGGRSRLRAWCAAQGVDIDRPPPPAHDTSAQAVPDYNGLRSYARSEEPPPREPPLLRALCCRRLGPPPEFSEVPDRRAEWSPEIAARDTNGRITQWLESWLCPRCGARCAVDTIAPQGGRQMRARCLEPGTWAAEASTARTNSAVHAPLLLAAAGLIDPSEGAQWSEHRLTQAWWQPTVETLRLAEAPQGPELPGDQHANGPAAVAGRGSPSSGNNGGNTGAEEGDANDGDSNSSESNSSTEETDHEAGPAQAPAPSNGPTEESWAALGSIDLQQELRKFVPTLQNVPRFLRAETRMAFTTALKRIKRGPSGVRVEHLKPLLEHEEPMDLLGFAAAALAEARRTLEQGDFLVAFLDDVYIKTTRARARAAFDTTTGAIHLHANVDCHLGMCLAPSRGGGAAPPGIGELGQDVWRGDRVPPDRGIKILAAYWGAWADALHMLHQRRPVEAAAIRDLLDGTRPGRRGNLAAAAAAAQLLESEGFRRPSWTDLLQGLRPEAPPRSEAAEPGEWQHGWQFHACSARNTHYRDNVFMPSLTRANQAMLRSGPGPRAAYWLHTLPTTEGHEFKPARFLAALRRRLRLPLPLLPHTCGAAGHPGCRARLDTLGDHLAACPRTGLLARRAKPLERAWARVAREAGGRIVPQQLLRDTNAVVHNPLDRRQLDLVVYGISPNGVPLCYDSTMVSPLRRGGWHRPRTFDTDDAALLVAERRKRRRYHELTTGHSGRLIVLSCEVGGRWGRDSLQLVRLLAKQKARAAPALLRRSAELACTNRWWGFLSVAAQDALMATLTGDGYLALEGAAGEDDPDLAEVLLADSASPPANRLPARP</sequence>
<gene>
    <name evidence="2" type="ORF">PCOR1329_LOCUS6044</name>
</gene>
<proteinExistence type="predicted"/>
<dbReference type="Proteomes" id="UP001189429">
    <property type="component" value="Unassembled WGS sequence"/>
</dbReference>
<feature type="region of interest" description="Disordered" evidence="1">
    <location>
        <begin position="311"/>
        <end position="386"/>
    </location>
</feature>
<evidence type="ECO:0000256" key="1">
    <source>
        <dbReference type="SAM" id="MobiDB-lite"/>
    </source>
</evidence>